<keyword evidence="1" id="KW-1133">Transmembrane helix</keyword>
<keyword evidence="1" id="KW-0812">Transmembrane</keyword>
<evidence type="ECO:0000313" key="3">
    <source>
        <dbReference type="Proteomes" id="UP000619265"/>
    </source>
</evidence>
<gene>
    <name evidence="2" type="ORF">F2P56_021256</name>
</gene>
<reference evidence="2" key="2">
    <citation type="submission" date="2020-03" db="EMBL/GenBank/DDBJ databases">
        <title>Walnut 2.0.</title>
        <authorList>
            <person name="Marrano A."/>
            <person name="Britton M."/>
            <person name="Zimin A.V."/>
            <person name="Zaini P.A."/>
            <person name="Workman R."/>
            <person name="Puiu D."/>
            <person name="Bianco L."/>
            <person name="Allen B.J."/>
            <person name="Troggio M."/>
            <person name="Leslie C.A."/>
            <person name="Timp W."/>
            <person name="Dendekar A."/>
            <person name="Salzberg S.L."/>
            <person name="Neale D.B."/>
        </authorList>
    </citation>
    <scope>NUCLEOTIDE SEQUENCE</scope>
    <source>
        <tissue evidence="2">Leaves</tissue>
    </source>
</reference>
<reference evidence="2" key="1">
    <citation type="submission" date="2015-10" db="EMBL/GenBank/DDBJ databases">
        <authorList>
            <person name="Martinez-Garcia P.J."/>
            <person name="Crepeau M.W."/>
            <person name="Puiu D."/>
            <person name="Gonzalez-Ibeas D."/>
            <person name="Whalen J."/>
            <person name="Stevens K."/>
            <person name="Paul R."/>
            <person name="Butterfield T."/>
            <person name="Britton M."/>
            <person name="Reagan R."/>
            <person name="Chakraborty S."/>
            <person name="Walawage S.L."/>
            <person name="Vasquez-Gross H.A."/>
            <person name="Cardeno C."/>
            <person name="Famula R."/>
            <person name="Pratt K."/>
            <person name="Kuruganti S."/>
            <person name="Aradhya M.K."/>
            <person name="Leslie C.A."/>
            <person name="Dandekar A.M."/>
            <person name="Salzberg S.L."/>
            <person name="Wegrzyn J.L."/>
            <person name="Langley C.H."/>
            <person name="Neale D.B."/>
        </authorList>
    </citation>
    <scope>NUCLEOTIDE SEQUENCE</scope>
    <source>
        <tissue evidence="2">Leaves</tissue>
    </source>
</reference>
<name>A0A833TD97_JUGRE</name>
<dbReference type="Proteomes" id="UP000619265">
    <property type="component" value="Unassembled WGS sequence"/>
</dbReference>
<dbReference type="AlphaFoldDB" id="A0A833TD97"/>
<protein>
    <submittedName>
        <fullName evidence="2">Uncharacterized protein</fullName>
    </submittedName>
</protein>
<dbReference type="EMBL" id="LIHL02000010">
    <property type="protein sequence ID" value="KAF5457126.1"/>
    <property type="molecule type" value="Genomic_DNA"/>
</dbReference>
<feature type="transmembrane region" description="Helical" evidence="1">
    <location>
        <begin position="20"/>
        <end position="38"/>
    </location>
</feature>
<sequence>MKPEASLLPKLEDQMNQDLTFFWPTLTLLFRVEIFYTFRSAFSMLPNFPSSMSCARTQEPIYPDCLFSAFFSSSHFIKLKTLLLPASSSCISVGFIYLTVLSYAA</sequence>
<keyword evidence="1" id="KW-0472">Membrane</keyword>
<proteinExistence type="predicted"/>
<comment type="caution">
    <text evidence="2">The sequence shown here is derived from an EMBL/GenBank/DDBJ whole genome shotgun (WGS) entry which is preliminary data.</text>
</comment>
<feature type="transmembrane region" description="Helical" evidence="1">
    <location>
        <begin position="82"/>
        <end position="104"/>
    </location>
</feature>
<evidence type="ECO:0000256" key="1">
    <source>
        <dbReference type="SAM" id="Phobius"/>
    </source>
</evidence>
<organism evidence="2 3">
    <name type="scientific">Juglans regia</name>
    <name type="common">English walnut</name>
    <dbReference type="NCBI Taxonomy" id="51240"/>
    <lineage>
        <taxon>Eukaryota</taxon>
        <taxon>Viridiplantae</taxon>
        <taxon>Streptophyta</taxon>
        <taxon>Embryophyta</taxon>
        <taxon>Tracheophyta</taxon>
        <taxon>Spermatophyta</taxon>
        <taxon>Magnoliopsida</taxon>
        <taxon>eudicotyledons</taxon>
        <taxon>Gunneridae</taxon>
        <taxon>Pentapetalae</taxon>
        <taxon>rosids</taxon>
        <taxon>fabids</taxon>
        <taxon>Fagales</taxon>
        <taxon>Juglandaceae</taxon>
        <taxon>Juglans</taxon>
    </lineage>
</organism>
<accession>A0A833TD97</accession>
<evidence type="ECO:0000313" key="2">
    <source>
        <dbReference type="EMBL" id="KAF5457126.1"/>
    </source>
</evidence>
<dbReference type="Gramene" id="Jr10_01990_p3">
    <property type="protein sequence ID" value="cds.Jr10_01990_p3"/>
    <property type="gene ID" value="Jr10_01990"/>
</dbReference>